<dbReference type="KEGG" id="oho:Oweho_3283"/>
<dbReference type="Proteomes" id="UP000005631">
    <property type="component" value="Chromosome"/>
</dbReference>
<accession>G8R4D4</accession>
<dbReference type="InterPro" id="IPR016188">
    <property type="entry name" value="PurM-like_N"/>
</dbReference>
<dbReference type="OrthoDB" id="9801934at2"/>
<evidence type="ECO:0000259" key="2">
    <source>
        <dbReference type="Pfam" id="PF00586"/>
    </source>
</evidence>
<dbReference type="InterPro" id="IPR011854">
    <property type="entry name" value="HypE"/>
</dbReference>
<evidence type="ECO:0000259" key="3">
    <source>
        <dbReference type="Pfam" id="PF02769"/>
    </source>
</evidence>
<dbReference type="EMBL" id="CP003156">
    <property type="protein sequence ID" value="AEV34234.1"/>
    <property type="molecule type" value="Genomic_DNA"/>
</dbReference>
<keyword evidence="5" id="KW-1185">Reference proteome</keyword>
<dbReference type="Pfam" id="PF00586">
    <property type="entry name" value="AIRS"/>
    <property type="match status" value="1"/>
</dbReference>
<dbReference type="PIRSF" id="PIRSF005644">
    <property type="entry name" value="Hdrgns_mtr_HypE"/>
    <property type="match status" value="1"/>
</dbReference>
<feature type="domain" description="PurM-like C-terminal" evidence="3">
    <location>
        <begin position="162"/>
        <end position="321"/>
    </location>
</feature>
<dbReference type="AlphaFoldDB" id="G8R4D4"/>
<comment type="similarity">
    <text evidence="1">Belongs to the HypE family.</text>
</comment>
<dbReference type="CDD" id="cd06061">
    <property type="entry name" value="PurM-like1"/>
    <property type="match status" value="1"/>
</dbReference>
<protein>
    <submittedName>
        <fullName evidence="4">Hydrogenase maturation factor</fullName>
    </submittedName>
</protein>
<reference evidence="4 5" key="1">
    <citation type="journal article" date="2012" name="Stand. Genomic Sci.">
        <title>Genome sequence of the orange-pigmented seawater bacterium Owenweeksia hongkongensis type strain (UST20020801(T)).</title>
        <authorList>
            <person name="Riedel T."/>
            <person name="Held B."/>
            <person name="Nolan M."/>
            <person name="Lucas S."/>
            <person name="Lapidus A."/>
            <person name="Tice H."/>
            <person name="Del Rio T.G."/>
            <person name="Cheng J.F."/>
            <person name="Han C."/>
            <person name="Tapia R."/>
            <person name="Goodwin L.A."/>
            <person name="Pitluck S."/>
            <person name="Liolios K."/>
            <person name="Mavromatis K."/>
            <person name="Pagani I."/>
            <person name="Ivanova N."/>
            <person name="Mikhailova N."/>
            <person name="Pati A."/>
            <person name="Chen A."/>
            <person name="Palaniappan K."/>
            <person name="Rohde M."/>
            <person name="Tindall B.J."/>
            <person name="Detter J.C."/>
            <person name="Goker M."/>
            <person name="Woyke T."/>
            <person name="Bristow J."/>
            <person name="Eisen J.A."/>
            <person name="Markowitz V."/>
            <person name="Hugenholtz P."/>
            <person name="Klenk H.P."/>
            <person name="Kyrpides N.C."/>
        </authorList>
    </citation>
    <scope>NUCLEOTIDE SEQUENCE</scope>
    <source>
        <strain evidence="5">DSM 17368 / JCM 12287 / NRRL B-23963</strain>
    </source>
</reference>
<dbReference type="eggNOG" id="COG0309">
    <property type="taxonomic scope" value="Bacteria"/>
</dbReference>
<dbReference type="InterPro" id="IPR036676">
    <property type="entry name" value="PurM-like_C_sf"/>
</dbReference>
<dbReference type="STRING" id="926562.Oweho_3283"/>
<dbReference type="GO" id="GO:0051604">
    <property type="term" value="P:protein maturation"/>
    <property type="evidence" value="ECO:0007669"/>
    <property type="project" value="TreeGrafter"/>
</dbReference>
<name>G8R4D4_OWEHD</name>
<gene>
    <name evidence="4" type="ordered locus">Oweho_3283</name>
</gene>
<dbReference type="RefSeq" id="WP_014203581.1">
    <property type="nucleotide sequence ID" value="NC_016599.1"/>
</dbReference>
<dbReference type="PANTHER" id="PTHR30303:SF4">
    <property type="entry name" value="HYDROGENASE EXPRESSION_FORMATION PROTEIN HYPE"/>
    <property type="match status" value="1"/>
</dbReference>
<dbReference type="PANTHER" id="PTHR30303">
    <property type="entry name" value="HYDROGENASE ISOENZYMES FORMATION PROTEIN HYPE"/>
    <property type="match status" value="1"/>
</dbReference>
<feature type="domain" description="PurM-like N-terminal" evidence="2">
    <location>
        <begin position="40"/>
        <end position="143"/>
    </location>
</feature>
<proteinExistence type="inferred from homology"/>
<evidence type="ECO:0000313" key="4">
    <source>
        <dbReference type="EMBL" id="AEV34234.1"/>
    </source>
</evidence>
<dbReference type="InterPro" id="IPR010918">
    <property type="entry name" value="PurM-like_C_dom"/>
</dbReference>
<sequence>MSAFENNSGKVNSAVFKEELLPFSGALRKEVLCGPKFGVDTSIIDLKNGLAMAVCSDPLSLIPSLGMKASAWLSVHLPANDMATTGYAPKYAQVVLNLPTSLSRKDFAEYWQHIHQQCEQLGIAITGGHTGQVEGQNSTISGGGTMFLTAPKESLLSSNNAQSGDAIIVSKSAALSSTAILAMAFPETVKEKLGAEIQQKAANNFWSISVLKEAMIAAKTLIPNKEIHAMHDVTEGGVLGAISEMAQASDCGFSVNNDSLPIHQEVQEVADLFEIDPRFSIGAGSMIMSVKPGNEERLISTLKAENIEATVVGHFTERDKGQQLIENGEEKTFSFNGTDPYWEAFFKAFNAGWK</sequence>
<organism evidence="4 5">
    <name type="scientific">Owenweeksia hongkongensis (strain DSM 17368 / CIP 108786 / JCM 12287 / NRRL B-23963 / UST20020801)</name>
    <dbReference type="NCBI Taxonomy" id="926562"/>
    <lineage>
        <taxon>Bacteria</taxon>
        <taxon>Pseudomonadati</taxon>
        <taxon>Bacteroidota</taxon>
        <taxon>Flavobacteriia</taxon>
        <taxon>Flavobacteriales</taxon>
        <taxon>Owenweeksiaceae</taxon>
        <taxon>Owenweeksia</taxon>
    </lineage>
</organism>
<dbReference type="SUPFAM" id="SSF56042">
    <property type="entry name" value="PurM C-terminal domain-like"/>
    <property type="match status" value="1"/>
</dbReference>
<evidence type="ECO:0000313" key="5">
    <source>
        <dbReference type="Proteomes" id="UP000005631"/>
    </source>
</evidence>
<dbReference type="InterPro" id="IPR036921">
    <property type="entry name" value="PurM-like_N_sf"/>
</dbReference>
<dbReference type="PATRIC" id="fig|926562.3.peg.3299"/>
<evidence type="ECO:0000256" key="1">
    <source>
        <dbReference type="ARBA" id="ARBA00006243"/>
    </source>
</evidence>
<dbReference type="Gene3D" id="3.90.650.10">
    <property type="entry name" value="PurM-like C-terminal domain"/>
    <property type="match status" value="1"/>
</dbReference>
<dbReference type="SUPFAM" id="SSF55326">
    <property type="entry name" value="PurM N-terminal domain-like"/>
    <property type="match status" value="1"/>
</dbReference>
<dbReference type="HOGENOM" id="CLU_041631_0_0_10"/>
<dbReference type="Gene3D" id="3.30.1330.10">
    <property type="entry name" value="PurM-like, N-terminal domain"/>
    <property type="match status" value="1"/>
</dbReference>
<dbReference type="Pfam" id="PF02769">
    <property type="entry name" value="AIRS_C"/>
    <property type="match status" value="1"/>
</dbReference>